<keyword evidence="9" id="KW-1185">Reference proteome</keyword>
<proteinExistence type="predicted"/>
<keyword evidence="2" id="KW-0479">Metal-binding</keyword>
<evidence type="ECO:0000256" key="2">
    <source>
        <dbReference type="ARBA" id="ARBA00022723"/>
    </source>
</evidence>
<evidence type="ECO:0000256" key="5">
    <source>
        <dbReference type="SAM" id="MobiDB-lite"/>
    </source>
</evidence>
<gene>
    <name evidence="8" type="ORF">NBRC116585_27870</name>
</gene>
<reference evidence="8 9" key="1">
    <citation type="submission" date="2024-04" db="EMBL/GenBank/DDBJ databases">
        <title>Draft genome sequence of Thalassolituus maritimus NBRC 116585.</title>
        <authorList>
            <person name="Miyakawa T."/>
            <person name="Kusuya Y."/>
            <person name="Miura T."/>
        </authorList>
    </citation>
    <scope>NUCLEOTIDE SEQUENCE [LARGE SCALE GENOMIC DNA]</scope>
    <source>
        <strain evidence="8 9">5NW40-0001</strain>
    </source>
</reference>
<feature type="domain" description="Succinylglutamate desuccinylase/Aspartoacylase catalytic" evidence="7">
    <location>
        <begin position="132"/>
        <end position="311"/>
    </location>
</feature>
<keyword evidence="4" id="KW-0862">Zinc</keyword>
<evidence type="ECO:0000313" key="8">
    <source>
        <dbReference type="EMBL" id="GAA6146669.1"/>
    </source>
</evidence>
<dbReference type="RefSeq" id="WP_353295890.1">
    <property type="nucleotide sequence ID" value="NZ_BAABWH010000009.1"/>
</dbReference>
<evidence type="ECO:0000313" key="9">
    <source>
        <dbReference type="Proteomes" id="UP001481413"/>
    </source>
</evidence>
<dbReference type="Gene3D" id="3.40.630.10">
    <property type="entry name" value="Zn peptidases"/>
    <property type="match status" value="1"/>
</dbReference>
<comment type="caution">
    <text evidence="8">The sequence shown here is derived from an EMBL/GenBank/DDBJ whole genome shotgun (WGS) entry which is preliminary data.</text>
</comment>
<evidence type="ECO:0000259" key="7">
    <source>
        <dbReference type="Pfam" id="PF24827"/>
    </source>
</evidence>
<feature type="region of interest" description="Disordered" evidence="5">
    <location>
        <begin position="405"/>
        <end position="483"/>
    </location>
</feature>
<sequence length="483" mass="51704">MLFSKARQIRHSGLLLAALSLISPPIISAWAQEADEAYVVSAGTPADAGAQQIEPTISPIDNSLSPAENNSTTDAIEIDNSAAESEITTPAFTLLNQTIQPGQFRTLYWSPGQSFASIDTPVPVLVAHGKEPGPSVCLTAAVHGDELNGIEMVRRLMYQLEPANMNGTVIGVPIVNLDGFRRGSRYLADRRDLNRHFPGTYNGSAASRIANSLFSNIIRDHCNFLVDLHTGSLKRTNLPQIRADLSNEAVFEFSRHLGGITVLHGRGGEGTLRRAATDIGIPAITLESGGPNALEESAVDGGVKALETLLQNLDIQPTLRFWGTPQPVFYHSEWVRADQGGILMSEVTLGDKIKAGDILGRVVDPVTNTGSDIVSPIDGKILGMAFNQVVQTGFAAYHIGKAKTPEQAQEEAQEEAQDEAIQTQPQGNVQGSSEGSSLNIPSQPAANESDSSTRPMKSMPTAEDDIDFEANNTTSERSSENAE</sequence>
<dbReference type="SUPFAM" id="SSF53187">
    <property type="entry name" value="Zn-dependent exopeptidases"/>
    <property type="match status" value="1"/>
</dbReference>
<dbReference type="InterPro" id="IPR055438">
    <property type="entry name" value="AstE_AspA_cat"/>
</dbReference>
<accession>A0ABQ0A2P4</accession>
<dbReference type="Proteomes" id="UP001481413">
    <property type="component" value="Unassembled WGS sequence"/>
</dbReference>
<comment type="cofactor">
    <cofactor evidence="1">
        <name>Zn(2+)</name>
        <dbReference type="ChEBI" id="CHEBI:29105"/>
    </cofactor>
</comment>
<evidence type="ECO:0000256" key="6">
    <source>
        <dbReference type="SAM" id="SignalP"/>
    </source>
</evidence>
<dbReference type="EMBL" id="BAABWH010000009">
    <property type="protein sequence ID" value="GAA6146669.1"/>
    <property type="molecule type" value="Genomic_DNA"/>
</dbReference>
<feature type="signal peptide" evidence="6">
    <location>
        <begin position="1"/>
        <end position="31"/>
    </location>
</feature>
<name>A0ABQ0A2P4_9GAMM</name>
<organism evidence="8 9">
    <name type="scientific">Thalassolituus maritimus</name>
    <dbReference type="NCBI Taxonomy" id="484498"/>
    <lineage>
        <taxon>Bacteria</taxon>
        <taxon>Pseudomonadati</taxon>
        <taxon>Pseudomonadota</taxon>
        <taxon>Gammaproteobacteria</taxon>
        <taxon>Oceanospirillales</taxon>
        <taxon>Oceanospirillaceae</taxon>
        <taxon>Thalassolituus</taxon>
    </lineage>
</organism>
<dbReference type="CDD" id="cd06251">
    <property type="entry name" value="M14_ASTE_ASPA-like"/>
    <property type="match status" value="1"/>
</dbReference>
<keyword evidence="3" id="KW-0378">Hydrolase</keyword>
<evidence type="ECO:0000256" key="3">
    <source>
        <dbReference type="ARBA" id="ARBA00022801"/>
    </source>
</evidence>
<evidence type="ECO:0000256" key="1">
    <source>
        <dbReference type="ARBA" id="ARBA00001947"/>
    </source>
</evidence>
<feature type="compositionally biased region" description="Acidic residues" evidence="5">
    <location>
        <begin position="408"/>
        <end position="418"/>
    </location>
</feature>
<feature type="chain" id="PRO_5046376299" description="Succinylglutamate desuccinylase/Aspartoacylase catalytic domain-containing protein" evidence="6">
    <location>
        <begin position="32"/>
        <end position="483"/>
    </location>
</feature>
<protein>
    <recommendedName>
        <fullName evidence="7">Succinylglutamate desuccinylase/Aspartoacylase catalytic domain-containing protein</fullName>
    </recommendedName>
</protein>
<keyword evidence="6" id="KW-0732">Signal</keyword>
<evidence type="ECO:0000256" key="4">
    <source>
        <dbReference type="ARBA" id="ARBA00022833"/>
    </source>
</evidence>
<dbReference type="PANTHER" id="PTHR37326">
    <property type="entry name" value="BLL3975 PROTEIN"/>
    <property type="match status" value="1"/>
</dbReference>
<dbReference type="PANTHER" id="PTHR37326:SF2">
    <property type="entry name" value="SUCCINYLGLUTAMATE DESUCCINYLASE_ASPARTOACYLASE FAMILY PROTEIN"/>
    <property type="match status" value="1"/>
</dbReference>
<dbReference type="Pfam" id="PF24827">
    <property type="entry name" value="AstE_AspA_cat"/>
    <property type="match status" value="1"/>
</dbReference>
<dbReference type="InterPro" id="IPR053138">
    <property type="entry name" value="N-alpha-Ac-DABA_deacetylase"/>
</dbReference>
<feature type="compositionally biased region" description="Polar residues" evidence="5">
    <location>
        <begin position="425"/>
        <end position="455"/>
    </location>
</feature>